<dbReference type="CDD" id="cd00841">
    <property type="entry name" value="MPP_YfcE"/>
    <property type="match status" value="1"/>
</dbReference>
<dbReference type="GO" id="GO:0046872">
    <property type="term" value="F:metal ion binding"/>
    <property type="evidence" value="ECO:0007669"/>
    <property type="project" value="UniProtKB-KW"/>
</dbReference>
<dbReference type="GO" id="GO:0016787">
    <property type="term" value="F:hydrolase activity"/>
    <property type="evidence" value="ECO:0007669"/>
    <property type="project" value="UniProtKB-UniRule"/>
</dbReference>
<dbReference type="EMBL" id="AWQQ01000024">
    <property type="protein sequence ID" value="PHJ39337.1"/>
    <property type="molecule type" value="Genomic_DNA"/>
</dbReference>
<evidence type="ECO:0000259" key="3">
    <source>
        <dbReference type="Pfam" id="PF12850"/>
    </source>
</evidence>
<reference evidence="4 5" key="1">
    <citation type="submission" date="2013-09" db="EMBL/GenBank/DDBJ databases">
        <title>Biodegradation of hydrocarbons in the deep terrestrial subsurface : characterization of a microbial consortium composed of two Desulfotomaculum species originating from a deep geological formation.</title>
        <authorList>
            <person name="Aullo T."/>
            <person name="Berlendis S."/>
            <person name="Lascourreges J.-F."/>
            <person name="Dessort D."/>
            <person name="Saint-Laurent S."/>
            <person name="Schraauwers B."/>
            <person name="Mas J."/>
            <person name="Magot M."/>
            <person name="Ranchou-Peyruse A."/>
        </authorList>
    </citation>
    <scope>NUCLEOTIDE SEQUENCE [LARGE SCALE GENOMIC DNA]</scope>
    <source>
        <strain evidence="4 5">Bs107</strain>
    </source>
</reference>
<keyword evidence="5" id="KW-1185">Reference proteome</keyword>
<keyword evidence="2" id="KW-0479">Metal-binding</keyword>
<dbReference type="Proteomes" id="UP000222564">
    <property type="component" value="Unassembled WGS sequence"/>
</dbReference>
<feature type="domain" description="Calcineurin-like phosphoesterase" evidence="3">
    <location>
        <begin position="1"/>
        <end position="160"/>
    </location>
</feature>
<dbReference type="SUPFAM" id="SSF56300">
    <property type="entry name" value="Metallo-dependent phosphatases"/>
    <property type="match status" value="1"/>
</dbReference>
<dbReference type="InterPro" id="IPR041802">
    <property type="entry name" value="MPP_YfcE"/>
</dbReference>
<dbReference type="InterPro" id="IPR024654">
    <property type="entry name" value="Calcineurin-like_PHP_lpxH"/>
</dbReference>
<comment type="caution">
    <text evidence="4">The sequence shown here is derived from an EMBL/GenBank/DDBJ whole genome shotgun (WGS) entry which is preliminary data.</text>
</comment>
<name>A0A2C6MAF6_9FIRM</name>
<sequence>MRIGVISDTHGSLMHFEKALEVIGSCDYILHGGDVLYHGPRNPLPEGYSPKELAEKINSMNNLVFARGNCDADVDQMVIKHPLQSPYVLLQFGKLKILVTHGYTREKQAYIQMAKDFEVDIFIYGHTHVKELYKDEDLIVLNPGSTALPKDDIHSVAVIEDQFIRLINMHNGQVIQELPFDN</sequence>
<dbReference type="RefSeq" id="WP_099082317.1">
    <property type="nucleotide sequence ID" value="NZ_AWQQ01000024.1"/>
</dbReference>
<dbReference type="EC" id="3.1.4.-" evidence="2"/>
<proteinExistence type="inferred from homology"/>
<dbReference type="OrthoDB" id="9800565at2"/>
<evidence type="ECO:0000313" key="5">
    <source>
        <dbReference type="Proteomes" id="UP000222564"/>
    </source>
</evidence>
<dbReference type="Pfam" id="PF12850">
    <property type="entry name" value="Metallophos_2"/>
    <property type="match status" value="1"/>
</dbReference>
<evidence type="ECO:0000313" key="4">
    <source>
        <dbReference type="EMBL" id="PHJ39337.1"/>
    </source>
</evidence>
<accession>A0A2C6MAF6</accession>
<comment type="cofactor">
    <cofactor evidence="2">
        <name>a divalent metal cation</name>
        <dbReference type="ChEBI" id="CHEBI:60240"/>
    </cofactor>
</comment>
<dbReference type="NCBIfam" id="NF006988">
    <property type="entry name" value="PRK09453.1"/>
    <property type="match status" value="1"/>
</dbReference>
<dbReference type="NCBIfam" id="TIGR00040">
    <property type="entry name" value="yfcE"/>
    <property type="match status" value="1"/>
</dbReference>
<dbReference type="InterPro" id="IPR029052">
    <property type="entry name" value="Metallo-depent_PP-like"/>
</dbReference>
<evidence type="ECO:0000256" key="1">
    <source>
        <dbReference type="ARBA" id="ARBA00008950"/>
    </source>
</evidence>
<dbReference type="PANTHER" id="PTHR11124">
    <property type="entry name" value="VACUOLAR SORTING PROTEIN VPS29"/>
    <property type="match status" value="1"/>
</dbReference>
<comment type="similarity">
    <text evidence="1 2">Belongs to the metallophosphoesterase superfamily. YfcE family.</text>
</comment>
<protein>
    <recommendedName>
        <fullName evidence="2">Phosphoesterase</fullName>
        <ecNumber evidence="2">3.1.4.-</ecNumber>
    </recommendedName>
</protein>
<dbReference type="InterPro" id="IPR000979">
    <property type="entry name" value="Phosphodiesterase_MJ0936/Vps29"/>
</dbReference>
<organism evidence="4 5">
    <name type="scientific">Desulforamulus profundi</name>
    <dbReference type="NCBI Taxonomy" id="1383067"/>
    <lineage>
        <taxon>Bacteria</taxon>
        <taxon>Bacillati</taxon>
        <taxon>Bacillota</taxon>
        <taxon>Clostridia</taxon>
        <taxon>Eubacteriales</taxon>
        <taxon>Peptococcaceae</taxon>
        <taxon>Desulforamulus</taxon>
    </lineage>
</organism>
<dbReference type="AlphaFoldDB" id="A0A2C6MAF6"/>
<evidence type="ECO:0000256" key="2">
    <source>
        <dbReference type="RuleBase" id="RU362039"/>
    </source>
</evidence>
<gene>
    <name evidence="4" type="ORF">P378_04265</name>
</gene>
<dbReference type="Gene3D" id="3.60.21.10">
    <property type="match status" value="1"/>
</dbReference>